<dbReference type="PANTHER" id="PTHR37710:SF1">
    <property type="entry name" value="TRANSMEMBRANE PROTEIN"/>
    <property type="match status" value="1"/>
</dbReference>
<evidence type="ECO:0000256" key="1">
    <source>
        <dbReference type="SAM" id="MobiDB-lite"/>
    </source>
</evidence>
<organism evidence="2 3">
    <name type="scientific">Dioscorea zingiberensis</name>
    <dbReference type="NCBI Taxonomy" id="325984"/>
    <lineage>
        <taxon>Eukaryota</taxon>
        <taxon>Viridiplantae</taxon>
        <taxon>Streptophyta</taxon>
        <taxon>Embryophyta</taxon>
        <taxon>Tracheophyta</taxon>
        <taxon>Spermatophyta</taxon>
        <taxon>Magnoliopsida</taxon>
        <taxon>Liliopsida</taxon>
        <taxon>Dioscoreales</taxon>
        <taxon>Dioscoreaceae</taxon>
        <taxon>Dioscorea</taxon>
    </lineage>
</organism>
<feature type="compositionally biased region" description="Basic and acidic residues" evidence="1">
    <location>
        <begin position="197"/>
        <end position="206"/>
    </location>
</feature>
<reference evidence="2" key="2">
    <citation type="journal article" date="2022" name="Hortic Res">
        <title>The genome of Dioscorea zingiberensis sheds light on the biosynthesis, origin and evolution of the medicinally important diosgenin saponins.</title>
        <authorList>
            <person name="Li Y."/>
            <person name="Tan C."/>
            <person name="Li Z."/>
            <person name="Guo J."/>
            <person name="Li S."/>
            <person name="Chen X."/>
            <person name="Wang C."/>
            <person name="Dai X."/>
            <person name="Yang H."/>
            <person name="Song W."/>
            <person name="Hou L."/>
            <person name="Xu J."/>
            <person name="Tong Z."/>
            <person name="Xu A."/>
            <person name="Yuan X."/>
            <person name="Wang W."/>
            <person name="Yang Q."/>
            <person name="Chen L."/>
            <person name="Sun Z."/>
            <person name="Wang K."/>
            <person name="Pan B."/>
            <person name="Chen J."/>
            <person name="Bao Y."/>
            <person name="Liu F."/>
            <person name="Qi X."/>
            <person name="Gang D.R."/>
            <person name="Wen J."/>
            <person name="Li J."/>
        </authorList>
    </citation>
    <scope>NUCLEOTIDE SEQUENCE</scope>
    <source>
        <strain evidence="2">Dzin_1.0</strain>
    </source>
</reference>
<keyword evidence="3" id="KW-1185">Reference proteome</keyword>
<dbReference type="Proteomes" id="UP001085076">
    <property type="component" value="Miscellaneous, Linkage group lg06"/>
</dbReference>
<protein>
    <submittedName>
        <fullName evidence="2">Uncharacterized protein</fullName>
    </submittedName>
</protein>
<gene>
    <name evidence="2" type="ORF">J5N97_022182</name>
</gene>
<evidence type="ECO:0000313" key="2">
    <source>
        <dbReference type="EMBL" id="KAJ0969305.1"/>
    </source>
</evidence>
<accession>A0A9D5CAQ5</accession>
<proteinExistence type="predicted"/>
<evidence type="ECO:0000313" key="3">
    <source>
        <dbReference type="Proteomes" id="UP001085076"/>
    </source>
</evidence>
<feature type="region of interest" description="Disordered" evidence="1">
    <location>
        <begin position="242"/>
        <end position="265"/>
    </location>
</feature>
<comment type="caution">
    <text evidence="2">The sequence shown here is derived from an EMBL/GenBank/DDBJ whole genome shotgun (WGS) entry which is preliminary data.</text>
</comment>
<feature type="region of interest" description="Disordered" evidence="1">
    <location>
        <begin position="194"/>
        <end position="213"/>
    </location>
</feature>
<dbReference type="EMBL" id="JAGGNH010000006">
    <property type="protein sequence ID" value="KAJ0969305.1"/>
    <property type="molecule type" value="Genomic_DNA"/>
</dbReference>
<reference evidence="2" key="1">
    <citation type="submission" date="2021-03" db="EMBL/GenBank/DDBJ databases">
        <authorList>
            <person name="Li Z."/>
            <person name="Yang C."/>
        </authorList>
    </citation>
    <scope>NUCLEOTIDE SEQUENCE</scope>
    <source>
        <strain evidence="2">Dzin_1.0</strain>
        <tissue evidence="2">Leaf</tissue>
    </source>
</reference>
<dbReference type="OrthoDB" id="684392at2759"/>
<dbReference type="PANTHER" id="PTHR37710">
    <property type="entry name" value="TRANSMEMBRANE PROTEIN"/>
    <property type="match status" value="1"/>
</dbReference>
<sequence length="302" mass="34538">MEVEEESKNMASERAFTRDHRPRLLYITGTSFVTIAHKAFRRAEEFNGPFGALARTAASLLSPIINPLEHQCLCILSSIDDRILATEDIAVQVFPPSMHLFIKIDKLATLLNSLPDKFDQVFDQFIMLIHQLPLVDWTLEQSILALQFLISSSEKLISKLQFSASSAVSYNPNHEREIMVDINCDEQYNEVNMEQSYEGHESKKPNEEDDEDARCAQKVEEDIKEVENTCNEILAALEKMERVEEDTGGDNRAHSPPPPPPPPRVKWFFGNRMKKAQKHAKDSVEVKEDPILDLFDEGWLKR</sequence>
<feature type="compositionally biased region" description="Pro residues" evidence="1">
    <location>
        <begin position="255"/>
        <end position="264"/>
    </location>
</feature>
<name>A0A9D5CAQ5_9LILI</name>
<dbReference type="AlphaFoldDB" id="A0A9D5CAQ5"/>